<dbReference type="EMBL" id="NPDU01000022">
    <property type="protein sequence ID" value="PJZ62014.1"/>
    <property type="molecule type" value="Genomic_DNA"/>
</dbReference>
<organism evidence="1 4">
    <name type="scientific">Leptospira adleri</name>
    <dbReference type="NCBI Taxonomy" id="2023186"/>
    <lineage>
        <taxon>Bacteria</taxon>
        <taxon>Pseudomonadati</taxon>
        <taxon>Spirochaetota</taxon>
        <taxon>Spirochaetia</taxon>
        <taxon>Leptospirales</taxon>
        <taxon>Leptospiraceae</taxon>
        <taxon>Leptospira</taxon>
    </lineage>
</organism>
<reference evidence="3 4" key="1">
    <citation type="submission" date="2017-07" db="EMBL/GenBank/DDBJ databases">
        <title>Leptospira spp. isolated from tropical soils.</title>
        <authorList>
            <person name="Thibeaux R."/>
            <person name="Iraola G."/>
            <person name="Ferres I."/>
            <person name="Bierque E."/>
            <person name="Girault D."/>
            <person name="Soupe-Gilbert M.-E."/>
            <person name="Picardeau M."/>
            <person name="Goarant C."/>
        </authorList>
    </citation>
    <scope>NUCLEOTIDE SEQUENCE [LARGE SCALE GENOMIC DNA]</scope>
    <source>
        <strain evidence="1 4">FH2-B-C1</strain>
        <strain evidence="2 3">FH2-B-D1</strain>
    </source>
</reference>
<evidence type="ECO:0000313" key="2">
    <source>
        <dbReference type="EMBL" id="PJZ62014.1"/>
    </source>
</evidence>
<dbReference type="Proteomes" id="UP000232188">
    <property type="component" value="Unassembled WGS sequence"/>
</dbReference>
<keyword evidence="3" id="KW-1185">Reference proteome</keyword>
<accession>A0A2M9YQV5</accession>
<protein>
    <submittedName>
        <fullName evidence="1">Uncharacterized protein</fullName>
    </submittedName>
</protein>
<evidence type="ECO:0000313" key="3">
    <source>
        <dbReference type="Proteomes" id="UP000232149"/>
    </source>
</evidence>
<dbReference type="AlphaFoldDB" id="A0A2M9YQV5"/>
<dbReference type="EMBL" id="NPDV01000005">
    <property type="protein sequence ID" value="PJZ53926.1"/>
    <property type="molecule type" value="Genomic_DNA"/>
</dbReference>
<evidence type="ECO:0000313" key="1">
    <source>
        <dbReference type="EMBL" id="PJZ53926.1"/>
    </source>
</evidence>
<proteinExistence type="predicted"/>
<evidence type="ECO:0000313" key="4">
    <source>
        <dbReference type="Proteomes" id="UP000232188"/>
    </source>
</evidence>
<dbReference type="Proteomes" id="UP000232149">
    <property type="component" value="Unassembled WGS sequence"/>
</dbReference>
<gene>
    <name evidence="2" type="ORF">CH376_10160</name>
    <name evidence="1" type="ORF">CH380_07955</name>
</gene>
<sequence length="69" mass="7893">MLDFAPRRLSRASSIHGLGSRFFRSLWIAQKRFHSKASNPTGLVLLFRILLKGMKDKFVGREGFEPSKT</sequence>
<comment type="caution">
    <text evidence="1">The sequence shown here is derived from an EMBL/GenBank/DDBJ whole genome shotgun (WGS) entry which is preliminary data.</text>
</comment>
<name>A0A2M9YQV5_9LEPT</name>